<dbReference type="EC" id="1.2.7.8" evidence="10"/>
<comment type="caution">
    <text evidence="10">The sequence shown here is derived from an EMBL/GenBank/DDBJ whole genome shotgun (WGS) entry which is preliminary data.</text>
</comment>
<keyword evidence="3" id="KW-0249">Electron transport</keyword>
<dbReference type="InterPro" id="IPR019752">
    <property type="entry name" value="Pyrv/ketoisovalerate_OxRed_cat"/>
</dbReference>
<dbReference type="NCBIfam" id="NF009589">
    <property type="entry name" value="PRK13030.1"/>
    <property type="match status" value="1"/>
</dbReference>
<dbReference type="SUPFAM" id="SSF52518">
    <property type="entry name" value="Thiamin diphosphate-binding fold (THDP-binding)"/>
    <property type="match status" value="2"/>
</dbReference>
<dbReference type="CDD" id="cd02008">
    <property type="entry name" value="TPP_IOR_alpha"/>
    <property type="match status" value="1"/>
</dbReference>
<dbReference type="NCBIfam" id="NF009588">
    <property type="entry name" value="PRK13029.1"/>
    <property type="match status" value="1"/>
</dbReference>
<protein>
    <submittedName>
        <fullName evidence="10">Indolepyruvate ferredoxin oxidoreductase</fullName>
        <ecNumber evidence="10">1.2.7.8</ecNumber>
    </submittedName>
</protein>
<dbReference type="InterPro" id="IPR009014">
    <property type="entry name" value="Transketo_C/PFOR_II"/>
</dbReference>
<keyword evidence="2" id="KW-0479">Metal-binding</keyword>
<name>A0A7X0EAX7_9PROT</name>
<dbReference type="GO" id="GO:0045333">
    <property type="term" value="P:cellular respiration"/>
    <property type="evidence" value="ECO:0007669"/>
    <property type="project" value="UniProtKB-ARBA"/>
</dbReference>
<evidence type="ECO:0000256" key="2">
    <source>
        <dbReference type="ARBA" id="ARBA00022485"/>
    </source>
</evidence>
<dbReference type="Gene3D" id="3.40.50.970">
    <property type="match status" value="1"/>
</dbReference>
<keyword evidence="2" id="KW-0004">4Fe-4S</keyword>
<reference evidence="10 11" key="1">
    <citation type="submission" date="2020-08" db="EMBL/GenBank/DDBJ databases">
        <title>Genomic Encyclopedia of Type Strains, Phase IV (KMG-IV): sequencing the most valuable type-strain genomes for metagenomic binning, comparative biology and taxonomic classification.</title>
        <authorList>
            <person name="Goeker M."/>
        </authorList>
    </citation>
    <scope>NUCLEOTIDE SEQUENCE [LARGE SCALE GENOMIC DNA]</scope>
    <source>
        <strain evidence="10 11">DSM 22198</strain>
    </source>
</reference>
<dbReference type="PANTHER" id="PTHR48084:SF3">
    <property type="entry name" value="SUBUNIT OF PYRUVATE:FLAVODOXIN OXIDOREDUCTASE"/>
    <property type="match status" value="1"/>
</dbReference>
<keyword evidence="4 10" id="KW-0560">Oxidoreductase</keyword>
<feature type="domain" description="Pyruvate/ketoisovalerate oxidoreductase catalytic" evidence="7">
    <location>
        <begin position="727"/>
        <end position="914"/>
    </location>
</feature>
<accession>A0A7X0EAX7</accession>
<dbReference type="InterPro" id="IPR029061">
    <property type="entry name" value="THDP-binding"/>
</dbReference>
<gene>
    <name evidence="10" type="ORF">FHS74_000118</name>
</gene>
<organism evidence="10 11">
    <name type="scientific">Nitrospirillum iridis</name>
    <dbReference type="NCBI Taxonomy" id="765888"/>
    <lineage>
        <taxon>Bacteria</taxon>
        <taxon>Pseudomonadati</taxon>
        <taxon>Pseudomonadota</taxon>
        <taxon>Alphaproteobacteria</taxon>
        <taxon>Rhodospirillales</taxon>
        <taxon>Azospirillaceae</taxon>
        <taxon>Nitrospirillum</taxon>
    </lineage>
</organism>
<feature type="domain" description="Thiamine pyrophosphate enzyme TPP-binding" evidence="8">
    <location>
        <begin position="451"/>
        <end position="599"/>
    </location>
</feature>
<keyword evidence="11" id="KW-1185">Reference proteome</keyword>
<dbReference type="SUPFAM" id="SSF52922">
    <property type="entry name" value="TK C-terminal domain-like"/>
    <property type="match status" value="1"/>
</dbReference>
<dbReference type="RefSeq" id="WP_184796456.1">
    <property type="nucleotide sequence ID" value="NZ_JACIIZ010000001.1"/>
</dbReference>
<dbReference type="SUPFAM" id="SSF53323">
    <property type="entry name" value="Pyruvate-ferredoxin oxidoreductase, PFOR, domain III"/>
    <property type="match status" value="1"/>
</dbReference>
<dbReference type="GO" id="GO:0044281">
    <property type="term" value="P:small molecule metabolic process"/>
    <property type="evidence" value="ECO:0007669"/>
    <property type="project" value="UniProtKB-ARBA"/>
</dbReference>
<dbReference type="GO" id="GO:0051539">
    <property type="term" value="F:4 iron, 4 sulfur cluster binding"/>
    <property type="evidence" value="ECO:0007669"/>
    <property type="project" value="UniProtKB-KW"/>
</dbReference>
<keyword evidence="5" id="KW-0408">Iron</keyword>
<evidence type="ECO:0000313" key="11">
    <source>
        <dbReference type="Proteomes" id="UP000539175"/>
    </source>
</evidence>
<evidence type="ECO:0000259" key="9">
    <source>
        <dbReference type="Pfam" id="PF20169"/>
    </source>
</evidence>
<dbReference type="Pfam" id="PF20169">
    <property type="entry name" value="DUF6537"/>
    <property type="match status" value="1"/>
</dbReference>
<evidence type="ECO:0000313" key="10">
    <source>
        <dbReference type="EMBL" id="MBB6249585.1"/>
    </source>
</evidence>
<dbReference type="InterPro" id="IPR046667">
    <property type="entry name" value="DUF6537"/>
</dbReference>
<dbReference type="GO" id="GO:0030976">
    <property type="term" value="F:thiamine pyrophosphate binding"/>
    <property type="evidence" value="ECO:0007669"/>
    <property type="project" value="InterPro"/>
</dbReference>
<dbReference type="InterPro" id="IPR002869">
    <property type="entry name" value="Pyrv_flavodox_OxRed_cen"/>
</dbReference>
<dbReference type="GO" id="GO:0043805">
    <property type="term" value="F:indolepyruvate ferredoxin oxidoreductase activity"/>
    <property type="evidence" value="ECO:0007669"/>
    <property type="project" value="UniProtKB-EC"/>
</dbReference>
<dbReference type="InterPro" id="IPR002880">
    <property type="entry name" value="Pyrv_Fd/Flavodoxin_OxRdtase_N"/>
</dbReference>
<dbReference type="PANTHER" id="PTHR48084">
    <property type="entry name" value="2-OXOGLUTARATE OXIDOREDUCTASE SUBUNIT KORB-RELATED"/>
    <property type="match status" value="1"/>
</dbReference>
<evidence type="ECO:0000256" key="5">
    <source>
        <dbReference type="ARBA" id="ARBA00023004"/>
    </source>
</evidence>
<sequence length="1166" mass="126603">MSLAAVTLDDKYVLRDGRVYMTGTQALVRLPMLMRDRDRAAGLNTAGFISGYRGSPLGAYDQALWQARKHLARHDIHFQPGVNEELGATAVWGSQQVNLFKGAKVDGVFGIWYGKGPGVDRSLDALKHANFAGTSRHGGVLAIAGDDHASKSSTLPHQSDHAFIHAFMPVMSPAGVQEFLDYGLVGWEMSRYSGCWVGFTALADTIDTSAIVRVPSVVSDVVLPTDFEMPPGRLNIRLHDTPLIQEDRMIQWKLDAARAFARANRLDKVILGADKPRLGIVTVGKSYLDVRQALDELGISAEMAADLGIAVFKVAMTWPLEPHGIRAFAERAEELLVVEEKRSLIEAQLKEQLYNWDRRPRILGKSDEDGRPLLSEKAELSPTTIALALAGRMAKLGLMVDRVAERVRALEAQLRPSASASTVVRAPFYCSGCPHNTSTHLPEGSRGLAGIGCHYMVTWMGRNTDVFSQMGGEGVHWIGQAPFAGEEHVFANLGDGTYFHSGILAVRASVAAKVNITYKILYNDAVAMTGGQKVDGSLSVHQIARQLEAEGVERIVVVSDTPENYGLGQGLPPFTTIEHRDDLDRVQRELREIKGVSVLIYEQTCAAEKRRRRKRGTFPDPAKRVVVNELVCEGCGDCSAKSSCLSVVPVETEFGRKRQIDQSSCNKDFSCLKGFCPSFVTVEGGSLRKPQRATGPAGGKAEGMEALPEPARRTLDRPWNILVTGVGGTGVVTIGALVAMAAHLESRGCTVLDMAGLAQKGGAVTSHLRIAERPEDIHATRIAAGGADVVLGCDIVVAANADALTKMAKGRTRAILNTHEAVTAAFVTNPDFQMHGASMVATVAKACGAEAVNAVDATRIATGLLGDSIATNLFMLGYAYQLGLVPVSGEAIEKAIEMNGAAVKMNTDAFRWGRRAALDQAAVEKIATPKGPAAEAPHRRLSETLDEVIARRVTFLTGYQDAAYADTYRQVVARVRSVEAAKVPGAEQLTEAVARTLFKLMAYKDEYEVARLYTQSGFLDQVRQQFQGDYKLVFHLAPPTTAHTDPATGEMRKRAFGPWMLTAFRVLARLKGLRGTAFDIFGRTAERRLERQLINDFRATVDELLAGLTEDKHALAVEIAELPQKIRGYGHVKDRAYAEVKAKEEARLRDWRTPGAPGRSSPLAAE</sequence>
<evidence type="ECO:0000256" key="6">
    <source>
        <dbReference type="ARBA" id="ARBA00023014"/>
    </source>
</evidence>
<feature type="domain" description="DUF6537" evidence="9">
    <location>
        <begin position="945"/>
        <end position="1143"/>
    </location>
</feature>
<dbReference type="Gene3D" id="3.40.920.10">
    <property type="entry name" value="Pyruvate-ferredoxin oxidoreductase, PFOR, domain III"/>
    <property type="match status" value="1"/>
</dbReference>
<dbReference type="AlphaFoldDB" id="A0A7X0EAX7"/>
<evidence type="ECO:0000259" key="8">
    <source>
        <dbReference type="Pfam" id="PF02775"/>
    </source>
</evidence>
<dbReference type="EMBL" id="JACIIZ010000001">
    <property type="protein sequence ID" value="MBB6249585.1"/>
    <property type="molecule type" value="Genomic_DNA"/>
</dbReference>
<proteinExistence type="predicted"/>
<keyword evidence="6" id="KW-0411">Iron-sulfur</keyword>
<dbReference type="Pfam" id="PF01558">
    <property type="entry name" value="POR"/>
    <property type="match status" value="1"/>
</dbReference>
<evidence type="ECO:0000256" key="3">
    <source>
        <dbReference type="ARBA" id="ARBA00022982"/>
    </source>
</evidence>
<dbReference type="InterPro" id="IPR051457">
    <property type="entry name" value="2-oxoacid:Fd_oxidoreductase"/>
</dbReference>
<dbReference type="Proteomes" id="UP000539175">
    <property type="component" value="Unassembled WGS sequence"/>
</dbReference>
<keyword evidence="1" id="KW-0813">Transport</keyword>
<dbReference type="InterPro" id="IPR011766">
    <property type="entry name" value="TPP_enzyme_TPP-bd"/>
</dbReference>
<evidence type="ECO:0000259" key="7">
    <source>
        <dbReference type="Pfam" id="PF01558"/>
    </source>
</evidence>
<dbReference type="Pfam" id="PF02775">
    <property type="entry name" value="TPP_enzyme_C"/>
    <property type="match status" value="1"/>
</dbReference>
<keyword evidence="10" id="KW-0670">Pyruvate</keyword>
<dbReference type="CDD" id="cd07034">
    <property type="entry name" value="TPP_PYR_PFOR_IOR-alpha_like"/>
    <property type="match status" value="1"/>
</dbReference>
<evidence type="ECO:0000256" key="4">
    <source>
        <dbReference type="ARBA" id="ARBA00023002"/>
    </source>
</evidence>
<evidence type="ECO:0000256" key="1">
    <source>
        <dbReference type="ARBA" id="ARBA00022448"/>
    </source>
</evidence>